<keyword evidence="5" id="KW-1185">Reference proteome</keyword>
<organism evidence="4 5">
    <name type="scientific">Carpinus fangiana</name>
    <dbReference type="NCBI Taxonomy" id="176857"/>
    <lineage>
        <taxon>Eukaryota</taxon>
        <taxon>Viridiplantae</taxon>
        <taxon>Streptophyta</taxon>
        <taxon>Embryophyta</taxon>
        <taxon>Tracheophyta</taxon>
        <taxon>Spermatophyta</taxon>
        <taxon>Magnoliopsida</taxon>
        <taxon>eudicotyledons</taxon>
        <taxon>Gunneridae</taxon>
        <taxon>Pentapetalae</taxon>
        <taxon>rosids</taxon>
        <taxon>fabids</taxon>
        <taxon>Fagales</taxon>
        <taxon>Betulaceae</taxon>
        <taxon>Carpinus</taxon>
    </lineage>
</organism>
<dbReference type="InterPro" id="IPR003736">
    <property type="entry name" value="PAAI_dom"/>
</dbReference>
<feature type="domain" description="Thioesterase" evidence="3">
    <location>
        <begin position="90"/>
        <end position="164"/>
    </location>
</feature>
<evidence type="ECO:0000256" key="2">
    <source>
        <dbReference type="ARBA" id="ARBA00022801"/>
    </source>
</evidence>
<dbReference type="EMBL" id="CM017321">
    <property type="protein sequence ID" value="KAE7999812.1"/>
    <property type="molecule type" value="Genomic_DNA"/>
</dbReference>
<name>A0A5N6QKD2_9ROSI</name>
<dbReference type="InterPro" id="IPR029069">
    <property type="entry name" value="HotDog_dom_sf"/>
</dbReference>
<dbReference type="SUPFAM" id="SSF54637">
    <property type="entry name" value="Thioesterase/thiol ester dehydrase-isomerase"/>
    <property type="match status" value="1"/>
</dbReference>
<dbReference type="Proteomes" id="UP000327013">
    <property type="component" value="Chromosome 1"/>
</dbReference>
<dbReference type="NCBIfam" id="TIGR00369">
    <property type="entry name" value="unchar_dom_1"/>
    <property type="match status" value="1"/>
</dbReference>
<dbReference type="InterPro" id="IPR006683">
    <property type="entry name" value="Thioestr_dom"/>
</dbReference>
<dbReference type="PANTHER" id="PTHR21660">
    <property type="entry name" value="THIOESTERASE SUPERFAMILY MEMBER-RELATED"/>
    <property type="match status" value="1"/>
</dbReference>
<dbReference type="GO" id="GO:0047617">
    <property type="term" value="F:fatty acyl-CoA hydrolase activity"/>
    <property type="evidence" value="ECO:0007669"/>
    <property type="project" value="InterPro"/>
</dbReference>
<gene>
    <name evidence="4" type="ORF">FH972_004207</name>
</gene>
<evidence type="ECO:0000259" key="3">
    <source>
        <dbReference type="Pfam" id="PF03061"/>
    </source>
</evidence>
<dbReference type="Pfam" id="PF03061">
    <property type="entry name" value="4HBT"/>
    <property type="match status" value="1"/>
</dbReference>
<dbReference type="Gene3D" id="3.10.129.10">
    <property type="entry name" value="Hotdog Thioesterase"/>
    <property type="match status" value="1"/>
</dbReference>
<dbReference type="OrthoDB" id="46529at2759"/>
<dbReference type="InterPro" id="IPR039298">
    <property type="entry name" value="ACOT13"/>
</dbReference>
<evidence type="ECO:0000313" key="5">
    <source>
        <dbReference type="Proteomes" id="UP000327013"/>
    </source>
</evidence>
<evidence type="ECO:0000313" key="4">
    <source>
        <dbReference type="EMBL" id="KAE7999812.1"/>
    </source>
</evidence>
<dbReference type="AlphaFoldDB" id="A0A5N6QKD2"/>
<protein>
    <recommendedName>
        <fullName evidence="3">Thioesterase domain-containing protein</fullName>
    </recommendedName>
</protein>
<dbReference type="PANTHER" id="PTHR21660:SF12">
    <property type="entry name" value="OS07G0462700 PROTEIN"/>
    <property type="match status" value="1"/>
</dbReference>
<proteinExistence type="inferred from homology"/>
<evidence type="ECO:0000256" key="1">
    <source>
        <dbReference type="ARBA" id="ARBA00008324"/>
    </source>
</evidence>
<comment type="similarity">
    <text evidence="1">Belongs to the thioesterase PaaI family.</text>
</comment>
<dbReference type="CDD" id="cd03443">
    <property type="entry name" value="PaaI_thioesterase"/>
    <property type="match status" value="1"/>
</dbReference>
<sequence>MAKPSITNLHLPESFYGSVKISKDVPSHSVTAIKHMFEDVEISGPVPENCNIKDFYSDLIRGHLKPQRVVRGRVTCLLSVAPDITNVYRSVHGGAVAAIAETVSVACARTVVAEDKELFLGELNVSYLSGARSNEEVIVDGSVLRSGGNLSVVAVEFKLEKTGQLIYAARATFYHTPVAKM</sequence>
<keyword evidence="2" id="KW-0378">Hydrolase</keyword>
<reference evidence="4 5" key="1">
    <citation type="submission" date="2019-06" db="EMBL/GenBank/DDBJ databases">
        <title>A chromosomal-level reference genome of Carpinus fangiana (Coryloideae, Betulaceae).</title>
        <authorList>
            <person name="Yang X."/>
            <person name="Wang Z."/>
            <person name="Zhang L."/>
            <person name="Hao G."/>
            <person name="Liu J."/>
            <person name="Yang Y."/>
        </authorList>
    </citation>
    <scope>NUCLEOTIDE SEQUENCE [LARGE SCALE GENOMIC DNA]</scope>
    <source>
        <strain evidence="4">Cfa_2016G</strain>
        <tissue evidence="4">Leaf</tissue>
    </source>
</reference>
<accession>A0A5N6QKD2</accession>